<proteinExistence type="predicted"/>
<organism evidence="1">
    <name type="scientific">Anguilla anguilla</name>
    <name type="common">European freshwater eel</name>
    <name type="synonym">Muraena anguilla</name>
    <dbReference type="NCBI Taxonomy" id="7936"/>
    <lineage>
        <taxon>Eukaryota</taxon>
        <taxon>Metazoa</taxon>
        <taxon>Chordata</taxon>
        <taxon>Craniata</taxon>
        <taxon>Vertebrata</taxon>
        <taxon>Euteleostomi</taxon>
        <taxon>Actinopterygii</taxon>
        <taxon>Neopterygii</taxon>
        <taxon>Teleostei</taxon>
        <taxon>Anguilliformes</taxon>
        <taxon>Anguillidae</taxon>
        <taxon>Anguilla</taxon>
    </lineage>
</organism>
<evidence type="ECO:0000313" key="1">
    <source>
        <dbReference type="EMBL" id="JAI01110.1"/>
    </source>
</evidence>
<accession>A0A0E9XEP1</accession>
<reference evidence="1" key="1">
    <citation type="submission" date="2014-11" db="EMBL/GenBank/DDBJ databases">
        <authorList>
            <person name="Amaro Gonzalez C."/>
        </authorList>
    </citation>
    <scope>NUCLEOTIDE SEQUENCE</scope>
</reference>
<sequence length="52" mass="5547">MPLKAQLGGKEQSLKLKMVFTSLRHCPGSLVPKKVTKFAGSNASVFSAQGEL</sequence>
<name>A0A0E9XEP1_ANGAN</name>
<dbReference type="AlphaFoldDB" id="A0A0E9XEP1"/>
<reference evidence="1" key="2">
    <citation type="journal article" date="2015" name="Fish Shellfish Immunol.">
        <title>Early steps in the European eel (Anguilla anguilla)-Vibrio vulnificus interaction in the gills: Role of the RtxA13 toxin.</title>
        <authorList>
            <person name="Callol A."/>
            <person name="Pajuelo D."/>
            <person name="Ebbesson L."/>
            <person name="Teles M."/>
            <person name="MacKenzie S."/>
            <person name="Amaro C."/>
        </authorList>
    </citation>
    <scope>NUCLEOTIDE SEQUENCE</scope>
</reference>
<dbReference type="EMBL" id="GBXM01007468">
    <property type="protein sequence ID" value="JAI01110.1"/>
    <property type="molecule type" value="Transcribed_RNA"/>
</dbReference>
<protein>
    <submittedName>
        <fullName evidence="1">Uncharacterized protein</fullName>
    </submittedName>
</protein>